<evidence type="ECO:0000313" key="1">
    <source>
        <dbReference type="EMBL" id="SHH17659.1"/>
    </source>
</evidence>
<dbReference type="RefSeq" id="WP_073336248.1">
    <property type="nucleotide sequence ID" value="NZ_FQXM01000002.1"/>
</dbReference>
<dbReference type="EMBL" id="FQXM01000002">
    <property type="protein sequence ID" value="SHH17659.1"/>
    <property type="molecule type" value="Genomic_DNA"/>
</dbReference>
<dbReference type="Proteomes" id="UP000184447">
    <property type="component" value="Unassembled WGS sequence"/>
</dbReference>
<dbReference type="STRING" id="1121316.SAMN02745207_00299"/>
<keyword evidence="2" id="KW-1185">Reference proteome</keyword>
<accession>A0A1M5QVC8</accession>
<dbReference type="OrthoDB" id="1690557at2"/>
<evidence type="ECO:0008006" key="3">
    <source>
        <dbReference type="Google" id="ProtNLM"/>
    </source>
</evidence>
<sequence length="175" mass="20494">MEVIKLLQYLQELIETSQNVPIMGKAMVDKKELLEVVEEIINYLPDEFKKAQWISQEKERILQEAKDESEAYKSETYDMLRREIENHDIIKEATVKAEEIISSARREAKNMRLNAKDYADEILCDLDKELSEKGDQMLLAIKEQSENYLKHLDNEIFSLSATVRANIKELRDTVK</sequence>
<evidence type="ECO:0000313" key="2">
    <source>
        <dbReference type="Proteomes" id="UP000184447"/>
    </source>
</evidence>
<proteinExistence type="predicted"/>
<gene>
    <name evidence="1" type="ORF">SAMN02745207_00299</name>
</gene>
<dbReference type="AlphaFoldDB" id="A0A1M5QVC8"/>
<reference evidence="1 2" key="1">
    <citation type="submission" date="2016-11" db="EMBL/GenBank/DDBJ databases">
        <authorList>
            <person name="Jaros S."/>
            <person name="Januszkiewicz K."/>
            <person name="Wedrychowicz H."/>
        </authorList>
    </citation>
    <scope>NUCLEOTIDE SEQUENCE [LARGE SCALE GENOMIC DNA]</scope>
    <source>
        <strain evidence="1 2">DSM 8605</strain>
    </source>
</reference>
<protein>
    <recommendedName>
        <fullName evidence="3">ATPase</fullName>
    </recommendedName>
</protein>
<organism evidence="1 2">
    <name type="scientific">Clostridium grantii DSM 8605</name>
    <dbReference type="NCBI Taxonomy" id="1121316"/>
    <lineage>
        <taxon>Bacteria</taxon>
        <taxon>Bacillati</taxon>
        <taxon>Bacillota</taxon>
        <taxon>Clostridia</taxon>
        <taxon>Eubacteriales</taxon>
        <taxon>Clostridiaceae</taxon>
        <taxon>Clostridium</taxon>
    </lineage>
</organism>
<dbReference type="Gene3D" id="1.20.5.2950">
    <property type="match status" value="1"/>
</dbReference>
<name>A0A1M5QVC8_9CLOT</name>